<evidence type="ECO:0000256" key="6">
    <source>
        <dbReference type="ARBA" id="ARBA00023136"/>
    </source>
</evidence>
<dbReference type="GO" id="GO:0043410">
    <property type="term" value="P:positive regulation of MAPK cascade"/>
    <property type="evidence" value="ECO:0007669"/>
    <property type="project" value="TreeGrafter"/>
</dbReference>
<keyword evidence="6 11" id="KW-0472">Membrane</keyword>
<feature type="compositionally biased region" description="Basic and acidic residues" evidence="10">
    <location>
        <begin position="256"/>
        <end position="265"/>
    </location>
</feature>
<dbReference type="OrthoDB" id="10071887at2759"/>
<dbReference type="GO" id="GO:0004930">
    <property type="term" value="F:G protein-coupled receptor activity"/>
    <property type="evidence" value="ECO:0007669"/>
    <property type="project" value="UniProtKB-KW"/>
</dbReference>
<feature type="region of interest" description="Disordered" evidence="10">
    <location>
        <begin position="537"/>
        <end position="565"/>
    </location>
</feature>
<feature type="compositionally biased region" description="Acidic residues" evidence="10">
    <location>
        <begin position="228"/>
        <end position="241"/>
    </location>
</feature>
<feature type="compositionally biased region" description="Low complexity" evidence="10">
    <location>
        <begin position="552"/>
        <end position="561"/>
    </location>
</feature>
<dbReference type="Proteomes" id="UP000728185">
    <property type="component" value="Unassembled WGS sequence"/>
</dbReference>
<evidence type="ECO:0000256" key="7">
    <source>
        <dbReference type="ARBA" id="ARBA00023170"/>
    </source>
</evidence>
<feature type="domain" description="G-protein coupled receptors family 1 profile" evidence="12">
    <location>
        <begin position="31"/>
        <end position="805"/>
    </location>
</feature>
<proteinExistence type="inferred from homology"/>
<dbReference type="GO" id="GO:0071880">
    <property type="term" value="P:adenylate cyclase-activating adrenergic receptor signaling pathway"/>
    <property type="evidence" value="ECO:0007669"/>
    <property type="project" value="TreeGrafter"/>
</dbReference>
<name>A0A8E0RS14_9TREM</name>
<organism evidence="13 14">
    <name type="scientific">Fasciolopsis buskii</name>
    <dbReference type="NCBI Taxonomy" id="27845"/>
    <lineage>
        <taxon>Eukaryota</taxon>
        <taxon>Metazoa</taxon>
        <taxon>Spiralia</taxon>
        <taxon>Lophotrochozoa</taxon>
        <taxon>Platyhelminthes</taxon>
        <taxon>Trematoda</taxon>
        <taxon>Digenea</taxon>
        <taxon>Plagiorchiida</taxon>
        <taxon>Echinostomata</taxon>
        <taxon>Echinostomatoidea</taxon>
        <taxon>Fasciolidae</taxon>
        <taxon>Fasciolopsis</taxon>
    </lineage>
</organism>
<evidence type="ECO:0000313" key="14">
    <source>
        <dbReference type="Proteomes" id="UP000728185"/>
    </source>
</evidence>
<keyword evidence="5 9" id="KW-0297">G-protein coupled receptor</keyword>
<accession>A0A8E0RS14</accession>
<evidence type="ECO:0000259" key="12">
    <source>
        <dbReference type="PROSITE" id="PS50262"/>
    </source>
</evidence>
<dbReference type="AlphaFoldDB" id="A0A8E0RS14"/>
<keyword evidence="8 9" id="KW-0807">Transducer</keyword>
<feature type="transmembrane region" description="Helical" evidence="11">
    <location>
        <begin position="12"/>
        <end position="39"/>
    </location>
</feature>
<dbReference type="Gene3D" id="1.20.1070.10">
    <property type="entry name" value="Rhodopsin 7-helix transmembrane proteins"/>
    <property type="match status" value="2"/>
</dbReference>
<reference evidence="13" key="1">
    <citation type="submission" date="2019-05" db="EMBL/GenBank/DDBJ databases">
        <title>Annotation for the trematode Fasciolopsis buski.</title>
        <authorList>
            <person name="Choi Y.-J."/>
        </authorList>
    </citation>
    <scope>NUCLEOTIDE SEQUENCE</scope>
    <source>
        <strain evidence="13">HT</strain>
        <tissue evidence="13">Whole worm</tissue>
    </source>
</reference>
<dbReference type="GO" id="GO:0005886">
    <property type="term" value="C:plasma membrane"/>
    <property type="evidence" value="ECO:0007669"/>
    <property type="project" value="UniProtKB-SubCell"/>
</dbReference>
<keyword evidence="2" id="KW-1003">Cell membrane</keyword>
<evidence type="ECO:0000256" key="10">
    <source>
        <dbReference type="SAM" id="MobiDB-lite"/>
    </source>
</evidence>
<feature type="transmembrane region" description="Helical" evidence="11">
    <location>
        <begin position="131"/>
        <end position="153"/>
    </location>
</feature>
<dbReference type="PROSITE" id="PS00237">
    <property type="entry name" value="G_PROTEIN_RECEP_F1_1"/>
    <property type="match status" value="1"/>
</dbReference>
<evidence type="ECO:0000313" key="13">
    <source>
        <dbReference type="EMBL" id="KAA0189310.1"/>
    </source>
</evidence>
<dbReference type="InterPro" id="IPR000276">
    <property type="entry name" value="GPCR_Rhodpsn"/>
</dbReference>
<comment type="subcellular location">
    <subcellularLocation>
        <location evidence="1">Cell membrane</location>
        <topology evidence="1">Multi-pass membrane protein</topology>
    </subcellularLocation>
</comment>
<feature type="transmembrane region" description="Helical" evidence="11">
    <location>
        <begin position="748"/>
        <end position="768"/>
    </location>
</feature>
<dbReference type="PANTHER" id="PTHR24248">
    <property type="entry name" value="ADRENERGIC RECEPTOR-RELATED G-PROTEIN COUPLED RECEPTOR"/>
    <property type="match status" value="1"/>
</dbReference>
<keyword evidence="3 9" id="KW-0812">Transmembrane</keyword>
<evidence type="ECO:0000256" key="5">
    <source>
        <dbReference type="ARBA" id="ARBA00023040"/>
    </source>
</evidence>
<feature type="transmembrane region" description="Helical" evidence="11">
    <location>
        <begin position="173"/>
        <end position="200"/>
    </location>
</feature>
<dbReference type="InterPro" id="IPR017452">
    <property type="entry name" value="GPCR_Rhodpsn_7TM"/>
</dbReference>
<feature type="region of interest" description="Disordered" evidence="10">
    <location>
        <begin position="396"/>
        <end position="415"/>
    </location>
</feature>
<comment type="similarity">
    <text evidence="9">Belongs to the G-protein coupled receptor 1 family.</text>
</comment>
<dbReference type="Pfam" id="PF00001">
    <property type="entry name" value="7tm_1"/>
    <property type="match status" value="2"/>
</dbReference>
<evidence type="ECO:0000256" key="1">
    <source>
        <dbReference type="ARBA" id="ARBA00004651"/>
    </source>
</evidence>
<evidence type="ECO:0000256" key="8">
    <source>
        <dbReference type="ARBA" id="ARBA00023224"/>
    </source>
</evidence>
<comment type="caution">
    <text evidence="13">The sequence shown here is derived from an EMBL/GenBank/DDBJ whole genome shotgun (WGS) entry which is preliminary data.</text>
</comment>
<protein>
    <submittedName>
        <fullName evidence="13">Putative muscarinic acetylcholine receptor gar-2</fullName>
    </submittedName>
</protein>
<evidence type="ECO:0000256" key="11">
    <source>
        <dbReference type="SAM" id="Phobius"/>
    </source>
</evidence>
<dbReference type="PROSITE" id="PS50262">
    <property type="entry name" value="G_PROTEIN_RECEP_F1_2"/>
    <property type="match status" value="1"/>
</dbReference>
<evidence type="ECO:0000256" key="2">
    <source>
        <dbReference type="ARBA" id="ARBA00022475"/>
    </source>
</evidence>
<feature type="compositionally biased region" description="Polar residues" evidence="10">
    <location>
        <begin position="541"/>
        <end position="551"/>
    </location>
</feature>
<evidence type="ECO:0000256" key="9">
    <source>
        <dbReference type="RuleBase" id="RU000688"/>
    </source>
</evidence>
<dbReference type="PRINTS" id="PR00237">
    <property type="entry name" value="GPCRRHODOPSN"/>
</dbReference>
<gene>
    <name evidence="13" type="ORF">FBUS_04257</name>
</gene>
<feature type="transmembrane region" description="Helical" evidence="11">
    <location>
        <begin position="89"/>
        <end position="110"/>
    </location>
</feature>
<evidence type="ECO:0000256" key="3">
    <source>
        <dbReference type="ARBA" id="ARBA00022692"/>
    </source>
</evidence>
<feature type="transmembrane region" description="Helical" evidence="11">
    <location>
        <begin position="51"/>
        <end position="77"/>
    </location>
</feature>
<feature type="region of interest" description="Disordered" evidence="10">
    <location>
        <begin position="228"/>
        <end position="265"/>
    </location>
</feature>
<dbReference type="EMBL" id="LUCM01007829">
    <property type="protein sequence ID" value="KAA0189310.1"/>
    <property type="molecule type" value="Genomic_DNA"/>
</dbReference>
<dbReference type="SUPFAM" id="SSF81321">
    <property type="entry name" value="Family A G protein-coupled receptor-like"/>
    <property type="match status" value="2"/>
</dbReference>
<keyword evidence="4 11" id="KW-1133">Transmembrane helix</keyword>
<evidence type="ECO:0000256" key="4">
    <source>
        <dbReference type="ARBA" id="ARBA00022989"/>
    </source>
</evidence>
<keyword evidence="7 9" id="KW-0675">Receptor</keyword>
<sequence>MNVTVTTAFPPYASAIVAILAAAVSIATQVGNLVVLIAFLVESSLRIPSNYFIASLAVTDVLIGLISMNLFITYQLLGYWPLGQLLCDVWLSLDFSACLTSQYTVFLITLDRYCSVKIPVSYRNWRTLGKVRFMICISWLFPAGLFTPVIFGWKQLTSEPPRPEGKCDVSFTYYPIFNTTLILGYFWTTLVVMCGLYVGIYRVAQRLQRKTQSAGRRLAELFAMGDQDLDDFEDGPDEEEGKNEPDQLKLTSASKVKPDNNEHLKLPTLNAKGSVMGNDSGFKDFPTGIDDPISGYESAEMVAQHWLNGPQTDDLGWSDGETQVVFSPLKTCEERFDLRQVQSPEEVNTDRVANHLAHNHSDSQWEDGIQENEADLQPPSLTDTVKFSVSTGATYCPGRRLPSQPGSDERDETSGCPEPFYCECDQRTVKQPGYQLRISDAESPGNSSPLSIVSVHLFVPSPKVPIPGSQITVQQAQTSTQQATDSQNLNDSPVWVENCPKRQSPTKQIYYCPECYQILDSKPTALDHGRYYRSSYEGSAIPTSPSKTVNMSELSSSGLNESSDRTNDQALDCSCPYHIQLAQFEAILFTSDSSEMESYSDTSIPWYKSGICSCTTTDLVSPDKHNSNCCFGFVTPDRHCTRKRVSCICLPRKFTCCNGIGSSFSRLSKTCFACNKTDCLLKRNIFGTKTNRKVIRVAASRKISSAVSSKRSFSLAKPTMRNSLGQLGNSRSLESHNRRHARKALRTISFILGAFIICWTPYHIIMMIKGFCDKLETQTSCVSTHLYNLSYWLCYMNSPINPFCYALSNASFRRTFFRILRGDFQRK</sequence>
<keyword evidence="14" id="KW-1185">Reference proteome</keyword>
<dbReference type="PANTHER" id="PTHR24248:SF185">
    <property type="entry name" value="DOPAMINE RECEPTOR 2"/>
    <property type="match status" value="1"/>
</dbReference>